<dbReference type="EMBL" id="NDXW01000001">
    <property type="protein sequence ID" value="RDH43974.1"/>
    <property type="molecule type" value="Genomic_DNA"/>
</dbReference>
<keyword evidence="2" id="KW-1185">Reference proteome</keyword>
<gene>
    <name evidence="1" type="ORF">B9G39_11245</name>
</gene>
<organism evidence="1 2">
    <name type="scientific">Zooshikella ganghwensis</name>
    <dbReference type="NCBI Taxonomy" id="202772"/>
    <lineage>
        <taxon>Bacteria</taxon>
        <taxon>Pseudomonadati</taxon>
        <taxon>Pseudomonadota</taxon>
        <taxon>Gammaproteobacteria</taxon>
        <taxon>Oceanospirillales</taxon>
        <taxon>Zooshikellaceae</taxon>
        <taxon>Zooshikella</taxon>
    </lineage>
</organism>
<evidence type="ECO:0000313" key="2">
    <source>
        <dbReference type="Proteomes" id="UP000257039"/>
    </source>
</evidence>
<comment type="caution">
    <text evidence="1">The sequence shown here is derived from an EMBL/GenBank/DDBJ whole genome shotgun (WGS) entry which is preliminary data.</text>
</comment>
<reference evidence="1 2" key="1">
    <citation type="submission" date="2017-04" db="EMBL/GenBank/DDBJ databases">
        <title>Draft genome sequence of Zooshikella ganghwensis VG4 isolated from Red Sea sediments.</title>
        <authorList>
            <person name="Rehman Z."/>
            <person name="Alam I."/>
            <person name="Kamau A."/>
            <person name="Bajic V."/>
            <person name="Leiknes T."/>
        </authorList>
    </citation>
    <scope>NUCLEOTIDE SEQUENCE [LARGE SCALE GENOMIC DNA]</scope>
    <source>
        <strain evidence="1 2">VG4</strain>
    </source>
</reference>
<dbReference type="AlphaFoldDB" id="A0A4P9VNK1"/>
<evidence type="ECO:0000313" key="1">
    <source>
        <dbReference type="EMBL" id="RDH43974.1"/>
    </source>
</evidence>
<sequence>MWGISLSLLWGQRNRTKRVSPICRIKLIAFLLMTVKIMGCNTKESLMGEERAEQTRVPIAIGVMAGEQYSNFCNFMLENDAYLFNPRQPHTWKFIFTRFASGAEAKMIINGRLRTLQLAEIRDQFEKFTVRDEPTISVELIKSKTNNTINHMEYHGQLTIRQFTEQLSFDVVGSCHV</sequence>
<accession>A0A4P9VNK1</accession>
<name>A0A4P9VNK1_9GAMM</name>
<dbReference type="Proteomes" id="UP000257039">
    <property type="component" value="Unassembled WGS sequence"/>
</dbReference>
<protein>
    <submittedName>
        <fullName evidence="1">Uncharacterized protein</fullName>
    </submittedName>
</protein>
<proteinExistence type="predicted"/>